<proteinExistence type="predicted"/>
<dbReference type="InterPro" id="IPR011701">
    <property type="entry name" value="MFS"/>
</dbReference>
<evidence type="ECO:0000256" key="13">
    <source>
        <dbReference type="ARBA" id="ARBA00044919"/>
    </source>
</evidence>
<comment type="subunit">
    <text evidence="18">Homodimer. Interacts with lysosomal protein GLMP (via lumenal domain); the interaction starts while both proteins are still in the endoplasmic reticulum and is required for stabilization of MFSD1 in lysosomes but has no direct effect on its targeting to lysosomes or transporter activity.</text>
</comment>
<evidence type="ECO:0000313" key="23">
    <source>
        <dbReference type="Proteomes" id="UP000054007"/>
    </source>
</evidence>
<evidence type="ECO:0000256" key="4">
    <source>
        <dbReference type="ARBA" id="ARBA00044881"/>
    </source>
</evidence>
<keyword evidence="20" id="KW-0812">Transmembrane</keyword>
<comment type="subcellular location">
    <subcellularLocation>
        <location evidence="1">Membrane</location>
        <topology evidence="1">Multi-pass membrane protein</topology>
    </subcellularLocation>
</comment>
<comment type="function">
    <text evidence="17">Lysosomal dipeptide uniporter that selectively exports lysine, arginine or histidine-containing dipeptides with a net positive charge from the lysosome lumen into the cytosol. Could play a role in a specific type of protein O-glycosylation indirectly regulating macrophages migration and tissue invasion. Also essential for liver homeostasis.</text>
</comment>
<dbReference type="EMBL" id="KN880449">
    <property type="protein sequence ID" value="KIY71911.1"/>
    <property type="molecule type" value="Genomic_DNA"/>
</dbReference>
<comment type="catalytic activity">
    <reaction evidence="7">
        <text>L-alpha-aminoacyl-L-lysine(out) = L-alpha-aminoacyl-L-lysine(in)</text>
        <dbReference type="Rhea" id="RHEA:79383"/>
        <dbReference type="ChEBI" id="CHEBI:229966"/>
    </reaction>
</comment>
<evidence type="ECO:0000259" key="21">
    <source>
        <dbReference type="PROSITE" id="PS50850"/>
    </source>
</evidence>
<dbReference type="PANTHER" id="PTHR23512:SF12">
    <property type="entry name" value="TRANSPORTER, PUTATIVE (AFU_ORTHOLOGUE AFUA_4G00260)-RELATED"/>
    <property type="match status" value="1"/>
</dbReference>
<evidence type="ECO:0000256" key="18">
    <source>
        <dbReference type="ARBA" id="ARBA00046376"/>
    </source>
</evidence>
<comment type="catalytic activity">
    <reaction evidence="13">
        <text>L-alanyl-L-lysine(out) = L-alanyl-L-lysine(in)</text>
        <dbReference type="Rhea" id="RHEA:79415"/>
        <dbReference type="ChEBI" id="CHEBI:192470"/>
    </reaction>
</comment>
<comment type="catalytic activity">
    <reaction evidence="4">
        <text>L-alpha-aminoacyl-L-arginine(out) = L-alpha-aminoacyl-L-arginine(in)</text>
        <dbReference type="Rhea" id="RHEA:79367"/>
        <dbReference type="ChEBI" id="CHEBI:229968"/>
    </reaction>
</comment>
<evidence type="ECO:0000313" key="22">
    <source>
        <dbReference type="EMBL" id="KIY71911.1"/>
    </source>
</evidence>
<evidence type="ECO:0000256" key="15">
    <source>
        <dbReference type="ARBA" id="ARBA00044985"/>
    </source>
</evidence>
<feature type="transmembrane region" description="Helical" evidence="20">
    <location>
        <begin position="93"/>
        <end position="117"/>
    </location>
</feature>
<keyword evidence="20" id="KW-1133">Transmembrane helix</keyword>
<protein>
    <recommendedName>
        <fullName evidence="15">Lysosomal dipeptide transporter MFSD1</fullName>
    </recommendedName>
    <alternativeName>
        <fullName evidence="16">Major facilitator superfamily domain-containing protein 1</fullName>
    </alternativeName>
</protein>
<feature type="transmembrane region" description="Helical" evidence="20">
    <location>
        <begin position="213"/>
        <end position="240"/>
    </location>
</feature>
<evidence type="ECO:0000256" key="6">
    <source>
        <dbReference type="ARBA" id="ARBA00044891"/>
    </source>
</evidence>
<dbReference type="AlphaFoldDB" id="A0A0D7BQM6"/>
<dbReference type="InterPro" id="IPR052187">
    <property type="entry name" value="MFSD1"/>
</dbReference>
<comment type="catalytic activity">
    <reaction evidence="12">
        <text>L-histidyl-L-alpha-amino acid(out) = L-histidyl-L-alpha-amino acid(in)</text>
        <dbReference type="Rhea" id="RHEA:79379"/>
        <dbReference type="ChEBI" id="CHEBI:229964"/>
    </reaction>
</comment>
<comment type="catalytic activity">
    <reaction evidence="9">
        <text>L-arginyl-L-alpha-amino acid(out) = L-arginyl-L-alpha-amino acid(in)</text>
        <dbReference type="Rhea" id="RHEA:79371"/>
        <dbReference type="ChEBI" id="CHEBI:84315"/>
    </reaction>
</comment>
<evidence type="ECO:0000256" key="12">
    <source>
        <dbReference type="ARBA" id="ARBA00044912"/>
    </source>
</evidence>
<comment type="catalytic activity">
    <reaction evidence="8">
        <text>L-aspartyl-L-lysine(out) = L-aspartyl-L-lysine(in)</text>
        <dbReference type="Rhea" id="RHEA:79411"/>
        <dbReference type="ChEBI" id="CHEBI:229953"/>
    </reaction>
</comment>
<feature type="transmembrane region" description="Helical" evidence="20">
    <location>
        <begin position="433"/>
        <end position="454"/>
    </location>
</feature>
<evidence type="ECO:0000256" key="14">
    <source>
        <dbReference type="ARBA" id="ARBA00044924"/>
    </source>
</evidence>
<evidence type="ECO:0000256" key="20">
    <source>
        <dbReference type="SAM" id="Phobius"/>
    </source>
</evidence>
<comment type="catalytic activity">
    <reaction evidence="6">
        <text>L-lysyl-L-alpha-amino acid(out) = L-lysyl-L-alpha-amino acid(in)</text>
        <dbReference type="Rhea" id="RHEA:79387"/>
        <dbReference type="ChEBI" id="CHEBI:229965"/>
    </reaction>
</comment>
<keyword evidence="23" id="KW-1185">Reference proteome</keyword>
<dbReference type="OrthoDB" id="424834at2759"/>
<feature type="compositionally biased region" description="Basic and acidic residues" evidence="19">
    <location>
        <begin position="23"/>
        <end position="33"/>
    </location>
</feature>
<comment type="catalytic activity">
    <reaction evidence="2">
        <text>L-lysyl-L-alanine(out) = L-lysyl-L-alanine(in)</text>
        <dbReference type="Rhea" id="RHEA:79399"/>
        <dbReference type="ChEBI" id="CHEBI:229954"/>
    </reaction>
</comment>
<evidence type="ECO:0000256" key="9">
    <source>
        <dbReference type="ARBA" id="ARBA00044899"/>
    </source>
</evidence>
<dbReference type="InterPro" id="IPR036259">
    <property type="entry name" value="MFS_trans_sf"/>
</dbReference>
<dbReference type="InterPro" id="IPR020846">
    <property type="entry name" value="MFS_dom"/>
</dbReference>
<feature type="transmembrane region" description="Helical" evidence="20">
    <location>
        <begin position="490"/>
        <end position="510"/>
    </location>
</feature>
<evidence type="ECO:0000256" key="17">
    <source>
        <dbReference type="ARBA" id="ARBA00045709"/>
    </source>
</evidence>
<feature type="transmembrane region" description="Helical" evidence="20">
    <location>
        <begin position="149"/>
        <end position="170"/>
    </location>
</feature>
<feature type="domain" description="Major facilitator superfamily (MFS) profile" evidence="21">
    <location>
        <begin position="56"/>
        <end position="456"/>
    </location>
</feature>
<evidence type="ECO:0000256" key="2">
    <source>
        <dbReference type="ARBA" id="ARBA00044876"/>
    </source>
</evidence>
<name>A0A0D7BQM6_9AGAR</name>
<evidence type="ECO:0000256" key="11">
    <source>
        <dbReference type="ARBA" id="ARBA00044903"/>
    </source>
</evidence>
<evidence type="ECO:0000256" key="16">
    <source>
        <dbReference type="ARBA" id="ARBA00045018"/>
    </source>
</evidence>
<dbReference type="PANTHER" id="PTHR23512">
    <property type="entry name" value="MAJOR FACILITATOR SUPERFAMILY DOMAIN-CONTAINING PROTEIN 1"/>
    <property type="match status" value="1"/>
</dbReference>
<dbReference type="Pfam" id="PF07690">
    <property type="entry name" value="MFS_1"/>
    <property type="match status" value="1"/>
</dbReference>
<feature type="transmembrane region" description="Helical" evidence="20">
    <location>
        <begin position="365"/>
        <end position="390"/>
    </location>
</feature>
<evidence type="ECO:0000256" key="7">
    <source>
        <dbReference type="ARBA" id="ARBA00044893"/>
    </source>
</evidence>
<evidence type="ECO:0000256" key="8">
    <source>
        <dbReference type="ARBA" id="ARBA00044898"/>
    </source>
</evidence>
<evidence type="ECO:0000256" key="10">
    <source>
        <dbReference type="ARBA" id="ARBA00044900"/>
    </source>
</evidence>
<feature type="transmembrane region" description="Helical" evidence="20">
    <location>
        <begin position="316"/>
        <end position="333"/>
    </location>
</feature>
<accession>A0A0D7BQM6</accession>
<gene>
    <name evidence="22" type="ORF">CYLTODRAFT_345029</name>
</gene>
<comment type="catalytic activity">
    <reaction evidence="14">
        <text>L-lysyl-glycine(out) = L-lysyl-glycine(in)</text>
        <dbReference type="Rhea" id="RHEA:79407"/>
        <dbReference type="ChEBI" id="CHEBI:191202"/>
    </reaction>
</comment>
<dbReference type="Proteomes" id="UP000054007">
    <property type="component" value="Unassembled WGS sequence"/>
</dbReference>
<evidence type="ECO:0000256" key="3">
    <source>
        <dbReference type="ARBA" id="ARBA00044878"/>
    </source>
</evidence>
<evidence type="ECO:0000256" key="5">
    <source>
        <dbReference type="ARBA" id="ARBA00044884"/>
    </source>
</evidence>
<evidence type="ECO:0000256" key="1">
    <source>
        <dbReference type="ARBA" id="ARBA00004141"/>
    </source>
</evidence>
<comment type="catalytic activity">
    <reaction evidence="5">
        <text>L-alpha-aminoacyl-L-histidine(out) = L-alpha-aminoacyl-L-histidine(in)</text>
        <dbReference type="Rhea" id="RHEA:79375"/>
        <dbReference type="ChEBI" id="CHEBI:229967"/>
    </reaction>
</comment>
<comment type="catalytic activity">
    <reaction evidence="11">
        <text>L-arginyl-glycine(out) = L-arginyl-glycine(in)</text>
        <dbReference type="Rhea" id="RHEA:79391"/>
        <dbReference type="ChEBI" id="CHEBI:229955"/>
    </reaction>
</comment>
<dbReference type="GO" id="GO:0016020">
    <property type="term" value="C:membrane"/>
    <property type="evidence" value="ECO:0007669"/>
    <property type="project" value="UniProtKB-SubCell"/>
</dbReference>
<dbReference type="PROSITE" id="PS50850">
    <property type="entry name" value="MFS"/>
    <property type="match status" value="1"/>
</dbReference>
<feature type="transmembrane region" description="Helical" evidence="20">
    <location>
        <begin position="261"/>
        <end position="284"/>
    </location>
</feature>
<keyword evidence="20" id="KW-0472">Membrane</keyword>
<feature type="transmembrane region" description="Helical" evidence="20">
    <location>
        <begin position="402"/>
        <end position="421"/>
    </location>
</feature>
<organism evidence="22 23">
    <name type="scientific">Cylindrobasidium torrendii FP15055 ss-10</name>
    <dbReference type="NCBI Taxonomy" id="1314674"/>
    <lineage>
        <taxon>Eukaryota</taxon>
        <taxon>Fungi</taxon>
        <taxon>Dikarya</taxon>
        <taxon>Basidiomycota</taxon>
        <taxon>Agaricomycotina</taxon>
        <taxon>Agaricomycetes</taxon>
        <taxon>Agaricomycetidae</taxon>
        <taxon>Agaricales</taxon>
        <taxon>Marasmiineae</taxon>
        <taxon>Physalacriaceae</taxon>
        <taxon>Cylindrobasidium</taxon>
    </lineage>
</organism>
<feature type="transmembrane region" description="Helical" evidence="20">
    <location>
        <begin position="340"/>
        <end position="359"/>
    </location>
</feature>
<feature type="transmembrane region" description="Helical" evidence="20">
    <location>
        <begin position="182"/>
        <end position="201"/>
    </location>
</feature>
<comment type="catalytic activity">
    <reaction evidence="10">
        <text>L-lysyl-L-lysine(out) = L-lysyl-L-lysine(in)</text>
        <dbReference type="Rhea" id="RHEA:79403"/>
        <dbReference type="ChEBI" id="CHEBI:229956"/>
    </reaction>
</comment>
<dbReference type="SUPFAM" id="SSF103473">
    <property type="entry name" value="MFS general substrate transporter"/>
    <property type="match status" value="1"/>
</dbReference>
<dbReference type="GO" id="GO:0022857">
    <property type="term" value="F:transmembrane transporter activity"/>
    <property type="evidence" value="ECO:0007669"/>
    <property type="project" value="InterPro"/>
</dbReference>
<sequence length="515" mass="55816">MIPELPRNGPADADAASINEKGSSTEDVDKTPSDVEATDVETSTIHSIHDFPWTWKVTALVLGLLLSAGSSFSENTLGPLKSTFKKELGITNAQYGAISSATSLVNTILPIIGGFILDYYGICWGSMLSSVFIFLGATISAAGSNAESFTLVIVGRIVLGFGSTVIESAGSKILAHWFQHRGLAFVYGLDIAWGKIIVLIAKATAVPMRDSAFWGWALWIPAIVCFVNLLENLVFVYWTTRVVPEWARMPTGRSKSGGARVLPRLDALAAVPWMFWLIVCSQLLQAGVVGGFNGLSADIITQTRGSTDEIAGYTSALQQVIPIFMVPCLGLFFDRVGFRMFFVSFTSLLWIVVYSLLGFSSANALGVMILASFAQSFNAIPFTCSIPLLVPEQTELGLTFGIWKAFNNAGSVIVDMVAGRLQDITADGGYHKVISFFVAMKAIEFCLGAFYGILDRKYLAGILTMSETRRLALHKTGIHKKVDGRQPKKVFTSFGLGLLATVTVIAWVLYIKYSL</sequence>
<comment type="catalytic activity">
    <reaction evidence="3">
        <text>L-histidyl-glycine(out) = L-histidyl-glycine(in)</text>
        <dbReference type="Rhea" id="RHEA:79395"/>
        <dbReference type="ChEBI" id="CHEBI:229957"/>
    </reaction>
</comment>
<reference evidence="22 23" key="1">
    <citation type="journal article" date="2015" name="Fungal Genet. Biol.">
        <title>Evolution of novel wood decay mechanisms in Agaricales revealed by the genome sequences of Fistulina hepatica and Cylindrobasidium torrendii.</title>
        <authorList>
            <person name="Floudas D."/>
            <person name="Held B.W."/>
            <person name="Riley R."/>
            <person name="Nagy L.G."/>
            <person name="Koehler G."/>
            <person name="Ransdell A.S."/>
            <person name="Younus H."/>
            <person name="Chow J."/>
            <person name="Chiniquy J."/>
            <person name="Lipzen A."/>
            <person name="Tritt A."/>
            <person name="Sun H."/>
            <person name="Haridas S."/>
            <person name="LaButti K."/>
            <person name="Ohm R.A."/>
            <person name="Kues U."/>
            <person name="Blanchette R.A."/>
            <person name="Grigoriev I.V."/>
            <person name="Minto R.E."/>
            <person name="Hibbett D.S."/>
        </authorList>
    </citation>
    <scope>NUCLEOTIDE SEQUENCE [LARGE SCALE GENOMIC DNA]</scope>
    <source>
        <strain evidence="22 23">FP15055 ss-10</strain>
    </source>
</reference>
<dbReference type="STRING" id="1314674.A0A0D7BQM6"/>
<feature type="transmembrane region" description="Helical" evidence="20">
    <location>
        <begin position="124"/>
        <end position="143"/>
    </location>
</feature>
<evidence type="ECO:0000256" key="19">
    <source>
        <dbReference type="SAM" id="MobiDB-lite"/>
    </source>
</evidence>
<dbReference type="Gene3D" id="1.20.1250.20">
    <property type="entry name" value="MFS general substrate transporter like domains"/>
    <property type="match status" value="2"/>
</dbReference>
<feature type="region of interest" description="Disordered" evidence="19">
    <location>
        <begin position="1"/>
        <end position="36"/>
    </location>
</feature>